<reference evidence="1 2" key="1">
    <citation type="submission" date="2020-08" db="EMBL/GenBank/DDBJ databases">
        <title>Genomic Encyclopedia of Type Strains, Phase IV (KMG-IV): sequencing the most valuable type-strain genomes for metagenomic binning, comparative biology and taxonomic classification.</title>
        <authorList>
            <person name="Goeker M."/>
        </authorList>
    </citation>
    <scope>NUCLEOTIDE SEQUENCE [LARGE SCALE GENOMIC DNA]</scope>
    <source>
        <strain evidence="1 2">DSM 40141</strain>
    </source>
</reference>
<dbReference type="EMBL" id="JACHEM010000037">
    <property type="protein sequence ID" value="MBB6440072.1"/>
    <property type="molecule type" value="Genomic_DNA"/>
</dbReference>
<evidence type="ECO:0000313" key="2">
    <source>
        <dbReference type="Proteomes" id="UP000540423"/>
    </source>
</evidence>
<accession>A0A7X0HLT6</accession>
<dbReference type="AlphaFoldDB" id="A0A7X0HLT6"/>
<organism evidence="1 2">
    <name type="scientific">Streptomyces candidus</name>
    <dbReference type="NCBI Taxonomy" id="67283"/>
    <lineage>
        <taxon>Bacteria</taxon>
        <taxon>Bacillati</taxon>
        <taxon>Actinomycetota</taxon>
        <taxon>Actinomycetes</taxon>
        <taxon>Kitasatosporales</taxon>
        <taxon>Streptomycetaceae</taxon>
        <taxon>Streptomyces</taxon>
    </lineage>
</organism>
<gene>
    <name evidence="1" type="ORF">HNQ79_006585</name>
</gene>
<keyword evidence="2" id="KW-1185">Reference proteome</keyword>
<sequence>MLEGGSEENGLFGFLRCGPADPVPQLTVPRAPFGVTAR</sequence>
<evidence type="ECO:0000313" key="1">
    <source>
        <dbReference type="EMBL" id="MBB6440072.1"/>
    </source>
</evidence>
<comment type="caution">
    <text evidence="1">The sequence shown here is derived from an EMBL/GenBank/DDBJ whole genome shotgun (WGS) entry which is preliminary data.</text>
</comment>
<dbReference type="Proteomes" id="UP000540423">
    <property type="component" value="Unassembled WGS sequence"/>
</dbReference>
<protein>
    <submittedName>
        <fullName evidence="1">Uncharacterized protein</fullName>
    </submittedName>
</protein>
<name>A0A7X0HLT6_9ACTN</name>
<proteinExistence type="predicted"/>